<protein>
    <submittedName>
        <fullName evidence="3">Uncharacterized protein</fullName>
    </submittedName>
</protein>
<dbReference type="EMBL" id="JBDKWZ010000022">
    <property type="protein sequence ID" value="MEN7551460.1"/>
    <property type="molecule type" value="Genomic_DNA"/>
</dbReference>
<sequence>MLRTEHVDMEDFLEIIASVIGLLIYWFLSGKKTKKKKAPPTPAEVNSPERVRTKAQPQTQPYPSMPQSKRETDYSDIDEFEDEIDFEDETKYDYGNTQQSQTSQREETPLSFEELLKQFTQPSPPPQKPKEVIMEEEDEEELGYTPVKEVRVEKKKTAYKSKITENVIENAKKKKTTQKTHKIVKMLRSQEGAKNAVILKEILDRKYF</sequence>
<keyword evidence="4" id="KW-1185">Reference proteome</keyword>
<feature type="compositionally biased region" description="Polar residues" evidence="1">
    <location>
        <begin position="55"/>
        <end position="67"/>
    </location>
</feature>
<evidence type="ECO:0000256" key="1">
    <source>
        <dbReference type="SAM" id="MobiDB-lite"/>
    </source>
</evidence>
<dbReference type="AlphaFoldDB" id="A0AAW9SFU6"/>
<comment type="caution">
    <text evidence="3">The sequence shown here is derived from an EMBL/GenBank/DDBJ whole genome shotgun (WGS) entry which is preliminary data.</text>
</comment>
<feature type="transmembrane region" description="Helical" evidence="2">
    <location>
        <begin position="12"/>
        <end position="28"/>
    </location>
</feature>
<evidence type="ECO:0000313" key="4">
    <source>
        <dbReference type="Proteomes" id="UP001403385"/>
    </source>
</evidence>
<reference evidence="3 4" key="1">
    <citation type="submission" date="2024-04" db="EMBL/GenBank/DDBJ databases">
        <title>Novel genus in family Flammeovirgaceae.</title>
        <authorList>
            <person name="Nguyen T.H."/>
            <person name="Vuong T.Q."/>
            <person name="Le H."/>
            <person name="Kim S.-G."/>
        </authorList>
    </citation>
    <scope>NUCLEOTIDE SEQUENCE [LARGE SCALE GENOMIC DNA]</scope>
    <source>
        <strain evidence="3 4">JCM 23209</strain>
    </source>
</reference>
<gene>
    <name evidence="3" type="ORF">AAG747_26320</name>
</gene>
<keyword evidence="2" id="KW-0812">Transmembrane</keyword>
<keyword evidence="2" id="KW-0472">Membrane</keyword>
<organism evidence="3 4">
    <name type="scientific">Rapidithrix thailandica</name>
    <dbReference type="NCBI Taxonomy" id="413964"/>
    <lineage>
        <taxon>Bacteria</taxon>
        <taxon>Pseudomonadati</taxon>
        <taxon>Bacteroidota</taxon>
        <taxon>Cytophagia</taxon>
        <taxon>Cytophagales</taxon>
        <taxon>Flammeovirgaceae</taxon>
        <taxon>Rapidithrix</taxon>
    </lineage>
</organism>
<accession>A0AAW9SFU6</accession>
<dbReference type="Proteomes" id="UP001403385">
    <property type="component" value="Unassembled WGS sequence"/>
</dbReference>
<proteinExistence type="predicted"/>
<feature type="region of interest" description="Disordered" evidence="1">
    <location>
        <begin position="34"/>
        <end position="140"/>
    </location>
</feature>
<evidence type="ECO:0000313" key="3">
    <source>
        <dbReference type="EMBL" id="MEN7551460.1"/>
    </source>
</evidence>
<keyword evidence="2" id="KW-1133">Transmembrane helix</keyword>
<dbReference type="RefSeq" id="WP_346824241.1">
    <property type="nucleotide sequence ID" value="NZ_JBDKWZ010000022.1"/>
</dbReference>
<feature type="compositionally biased region" description="Acidic residues" evidence="1">
    <location>
        <begin position="74"/>
        <end position="90"/>
    </location>
</feature>
<name>A0AAW9SFU6_9BACT</name>
<evidence type="ECO:0000256" key="2">
    <source>
        <dbReference type="SAM" id="Phobius"/>
    </source>
</evidence>